<feature type="region of interest" description="Disordered" evidence="1">
    <location>
        <begin position="154"/>
        <end position="173"/>
    </location>
</feature>
<accession>A0A2G2UXF0</accession>
<reference evidence="3" key="2">
    <citation type="journal article" date="2017" name="J. Anim. Genet.">
        <title>Multiple reference genome sequences of hot pepper reveal the massive evolution of plant disease resistance genes by retroduplication.</title>
        <authorList>
            <person name="Kim S."/>
            <person name="Park J."/>
            <person name="Yeom S.-I."/>
            <person name="Kim Y.-M."/>
            <person name="Seo E."/>
            <person name="Kim K.-T."/>
            <person name="Kim M.-S."/>
            <person name="Lee J.M."/>
            <person name="Cheong K."/>
            <person name="Shin H.-S."/>
            <person name="Kim S.-B."/>
            <person name="Han K."/>
            <person name="Lee J."/>
            <person name="Park M."/>
            <person name="Lee H.-A."/>
            <person name="Lee H.-Y."/>
            <person name="Lee Y."/>
            <person name="Oh S."/>
            <person name="Lee J.H."/>
            <person name="Choi E."/>
            <person name="Choi E."/>
            <person name="Lee S.E."/>
            <person name="Jeon J."/>
            <person name="Kim H."/>
            <person name="Choi G."/>
            <person name="Song H."/>
            <person name="Lee J."/>
            <person name="Lee S.-C."/>
            <person name="Kwon J.-K."/>
            <person name="Lee H.-Y."/>
            <person name="Koo N."/>
            <person name="Hong Y."/>
            <person name="Kim R.W."/>
            <person name="Kang W.-H."/>
            <person name="Huh J.H."/>
            <person name="Kang B.-C."/>
            <person name="Yang T.-J."/>
            <person name="Lee Y.-H."/>
            <person name="Bennetzen J.L."/>
            <person name="Choi D."/>
        </authorList>
    </citation>
    <scope>NUCLEOTIDE SEQUENCE [LARGE SCALE GENOMIC DNA]</scope>
    <source>
        <strain evidence="3">cv. PBC81</strain>
    </source>
</reference>
<dbReference type="PANTHER" id="PTHR47188">
    <property type="entry name" value="PROTEIN TAR1"/>
    <property type="match status" value="1"/>
</dbReference>
<dbReference type="InterPro" id="IPR044792">
    <property type="entry name" value="TAR1"/>
</dbReference>
<name>A0A2G2UXF0_CAPBA</name>
<dbReference type="OrthoDB" id="1685618at2759"/>
<gene>
    <name evidence="2" type="ORF">CQW23_34937</name>
</gene>
<dbReference type="EMBL" id="MLFT02001808">
    <property type="protein sequence ID" value="PHT25435.1"/>
    <property type="molecule type" value="Genomic_DNA"/>
</dbReference>
<reference evidence="2 3" key="1">
    <citation type="journal article" date="2017" name="Genome Biol.">
        <title>New reference genome sequences of hot pepper reveal the massive evolution of plant disease-resistance genes by retroduplication.</title>
        <authorList>
            <person name="Kim S."/>
            <person name="Park J."/>
            <person name="Yeom S.I."/>
            <person name="Kim Y.M."/>
            <person name="Seo E."/>
            <person name="Kim K.T."/>
            <person name="Kim M.S."/>
            <person name="Lee J.M."/>
            <person name="Cheong K."/>
            <person name="Shin H.S."/>
            <person name="Kim S.B."/>
            <person name="Han K."/>
            <person name="Lee J."/>
            <person name="Park M."/>
            <person name="Lee H.A."/>
            <person name="Lee H.Y."/>
            <person name="Lee Y."/>
            <person name="Oh S."/>
            <person name="Lee J.H."/>
            <person name="Choi E."/>
            <person name="Choi E."/>
            <person name="Lee S.E."/>
            <person name="Jeon J."/>
            <person name="Kim H."/>
            <person name="Choi G."/>
            <person name="Song H."/>
            <person name="Lee J."/>
            <person name="Lee S.C."/>
            <person name="Kwon J.K."/>
            <person name="Lee H.Y."/>
            <person name="Koo N."/>
            <person name="Hong Y."/>
            <person name="Kim R.W."/>
            <person name="Kang W.H."/>
            <person name="Huh J.H."/>
            <person name="Kang B.C."/>
            <person name="Yang T.J."/>
            <person name="Lee Y.H."/>
            <person name="Bennetzen J.L."/>
            <person name="Choi D."/>
        </authorList>
    </citation>
    <scope>NUCLEOTIDE SEQUENCE [LARGE SCALE GENOMIC DNA]</scope>
    <source>
        <strain evidence="3">cv. PBC81</strain>
    </source>
</reference>
<dbReference type="PANTHER" id="PTHR47188:SF1">
    <property type="entry name" value="PROTEIN TAR1"/>
    <property type="match status" value="1"/>
</dbReference>
<proteinExistence type="predicted"/>
<comment type="caution">
    <text evidence="2">The sequence shown here is derived from an EMBL/GenBank/DDBJ whole genome shotgun (WGS) entry which is preliminary data.</text>
</comment>
<feature type="compositionally biased region" description="Polar residues" evidence="1">
    <location>
        <begin position="348"/>
        <end position="357"/>
    </location>
</feature>
<protein>
    <submittedName>
        <fullName evidence="2">Uncharacterized protein</fullName>
    </submittedName>
</protein>
<feature type="region of interest" description="Disordered" evidence="1">
    <location>
        <begin position="340"/>
        <end position="363"/>
    </location>
</feature>
<dbReference type="Proteomes" id="UP000224567">
    <property type="component" value="Unassembled WGS sequence"/>
</dbReference>
<dbReference type="AlphaFoldDB" id="A0A2G2UXF0"/>
<evidence type="ECO:0000313" key="2">
    <source>
        <dbReference type="EMBL" id="PHT25435.1"/>
    </source>
</evidence>
<sequence length="363" mass="39518">MASGATCVQGLDGSQDPAIHTKYRISQCSSSMRDPRYPLSRVVFVYRRSTGPLDTRHGRGARGRLSIQVFLGAFRAGVRWSPAALAGVRASGMGGGARAECRSTPPARAPRLLNAFAGSFCCAGFDNDPSAGSPTETLLRLLLPLNDKVQWTSRDVAGSEPPTSPRSEHFTGSFNRLPEPVGQGYKLVEYISVVRVRPRTSWDSAIHTKYRILQCFSSMREPRYPLPRIVFIYRRSTGPPDARRGCGARGRLSIQVFLGIFRGRVRWSPAALAGVRALGTGIGTRAECRRTPPARTPQLLNTIAGSFCCVGFDNDPSAGSPTETLLRLLLPLNDKVQWTSHDVAGSEPPTSTLSEHFTGSFKR</sequence>
<dbReference type="AntiFam" id="ANF00034">
    <property type="entry name" value="Antisense to 5.8S rRNA"/>
</dbReference>
<evidence type="ECO:0000256" key="1">
    <source>
        <dbReference type="SAM" id="MobiDB-lite"/>
    </source>
</evidence>
<organism evidence="2 3">
    <name type="scientific">Capsicum baccatum</name>
    <name type="common">Peruvian pepper</name>
    <dbReference type="NCBI Taxonomy" id="33114"/>
    <lineage>
        <taxon>Eukaryota</taxon>
        <taxon>Viridiplantae</taxon>
        <taxon>Streptophyta</taxon>
        <taxon>Embryophyta</taxon>
        <taxon>Tracheophyta</taxon>
        <taxon>Spermatophyta</taxon>
        <taxon>Magnoliopsida</taxon>
        <taxon>eudicotyledons</taxon>
        <taxon>Gunneridae</taxon>
        <taxon>Pentapetalae</taxon>
        <taxon>asterids</taxon>
        <taxon>lamiids</taxon>
        <taxon>Solanales</taxon>
        <taxon>Solanaceae</taxon>
        <taxon>Solanoideae</taxon>
        <taxon>Capsiceae</taxon>
        <taxon>Capsicum</taxon>
    </lineage>
</organism>
<keyword evidence="3" id="KW-1185">Reference proteome</keyword>
<dbReference type="GO" id="GO:0043457">
    <property type="term" value="P:regulation of cellular respiration"/>
    <property type="evidence" value="ECO:0007669"/>
    <property type="project" value="InterPro"/>
</dbReference>
<evidence type="ECO:0000313" key="3">
    <source>
        <dbReference type="Proteomes" id="UP000224567"/>
    </source>
</evidence>